<feature type="region of interest" description="Disordered" evidence="1">
    <location>
        <begin position="38"/>
        <end position="106"/>
    </location>
</feature>
<name>A0A368NAT1_9EURY</name>
<dbReference type="AlphaFoldDB" id="A0A368NAT1"/>
<dbReference type="EMBL" id="QPHM01000001">
    <property type="protein sequence ID" value="RCU46389.1"/>
    <property type="molecule type" value="Genomic_DNA"/>
</dbReference>
<keyword evidence="3" id="KW-1185">Reference proteome</keyword>
<organism evidence="2 3">
    <name type="scientific">Haloplanus salinus</name>
    <dbReference type="NCBI Taxonomy" id="1126245"/>
    <lineage>
        <taxon>Archaea</taxon>
        <taxon>Methanobacteriati</taxon>
        <taxon>Methanobacteriota</taxon>
        <taxon>Stenosarchaea group</taxon>
        <taxon>Halobacteria</taxon>
        <taxon>Halobacteriales</taxon>
        <taxon>Haloferacaceae</taxon>
        <taxon>Haloplanus</taxon>
    </lineage>
</organism>
<evidence type="ECO:0000256" key="1">
    <source>
        <dbReference type="SAM" id="MobiDB-lite"/>
    </source>
</evidence>
<protein>
    <submittedName>
        <fullName evidence="2">Uncharacterized protein</fullName>
    </submittedName>
</protein>
<dbReference type="Proteomes" id="UP000252189">
    <property type="component" value="Unassembled WGS sequence"/>
</dbReference>
<proteinExistence type="predicted"/>
<comment type="caution">
    <text evidence="2">The sequence shown here is derived from an EMBL/GenBank/DDBJ whole genome shotgun (WGS) entry which is preliminary data.</text>
</comment>
<evidence type="ECO:0000313" key="3">
    <source>
        <dbReference type="Proteomes" id="UP000252189"/>
    </source>
</evidence>
<gene>
    <name evidence="2" type="ORF">DU504_03135</name>
</gene>
<evidence type="ECO:0000313" key="2">
    <source>
        <dbReference type="EMBL" id="RCU46389.1"/>
    </source>
</evidence>
<sequence length="106" mass="10558">MTPRATLTDDDRPVVASVRRTGSGCTLSRVGASLATERFVGAPGDEGSSGTGRPSGFPSGEVADHGGVVGDEADSARGPRRPFGGAVPHPLPPAGVSRVSPRPPSG</sequence>
<reference evidence="2 3" key="1">
    <citation type="submission" date="2018-07" db="EMBL/GenBank/DDBJ databases">
        <title>Genome sequences of Haloplanus salinus JCM 18368T.</title>
        <authorList>
            <person name="Kim Y.B."/>
            <person name="Roh S.W."/>
        </authorList>
    </citation>
    <scope>NUCLEOTIDE SEQUENCE [LARGE SCALE GENOMIC DNA]</scope>
    <source>
        <strain evidence="2 3">JCM 18368</strain>
    </source>
</reference>
<dbReference type="RefSeq" id="WP_114447940.1">
    <property type="nucleotide sequence ID" value="NZ_QPHM01000001.1"/>
</dbReference>
<accession>A0A368NAT1</accession>